<comment type="caution">
    <text evidence="2">The sequence shown here is derived from an EMBL/GenBank/DDBJ whole genome shotgun (WGS) entry which is preliminary data.</text>
</comment>
<evidence type="ECO:0000313" key="3">
    <source>
        <dbReference type="Proteomes" id="UP001419268"/>
    </source>
</evidence>
<dbReference type="Proteomes" id="UP001419268">
    <property type="component" value="Unassembled WGS sequence"/>
</dbReference>
<feature type="region of interest" description="Disordered" evidence="1">
    <location>
        <begin position="1"/>
        <end position="37"/>
    </location>
</feature>
<gene>
    <name evidence="2" type="ORF">Scep_028097</name>
</gene>
<name>A0AAP0EBH1_9MAGN</name>
<keyword evidence="3" id="KW-1185">Reference proteome</keyword>
<evidence type="ECO:0000256" key="1">
    <source>
        <dbReference type="SAM" id="MobiDB-lite"/>
    </source>
</evidence>
<accession>A0AAP0EBH1</accession>
<protein>
    <submittedName>
        <fullName evidence="2">Uncharacterized protein</fullName>
    </submittedName>
</protein>
<dbReference type="EMBL" id="JBBNAG010000012">
    <property type="protein sequence ID" value="KAK9089015.1"/>
    <property type="molecule type" value="Genomic_DNA"/>
</dbReference>
<dbReference type="AlphaFoldDB" id="A0AAP0EBH1"/>
<sequence>MVPREPKSQQLGGRSSHPLVGASRRQGQSGSRIQLSTERYGAQLLVLSPPGWPRTPSQP</sequence>
<proteinExistence type="predicted"/>
<evidence type="ECO:0000313" key="2">
    <source>
        <dbReference type="EMBL" id="KAK9089015.1"/>
    </source>
</evidence>
<feature type="compositionally biased region" description="Polar residues" evidence="1">
    <location>
        <begin position="25"/>
        <end position="37"/>
    </location>
</feature>
<reference evidence="2 3" key="1">
    <citation type="submission" date="2024-01" db="EMBL/GenBank/DDBJ databases">
        <title>Genome assemblies of Stephania.</title>
        <authorList>
            <person name="Yang L."/>
        </authorList>
    </citation>
    <scope>NUCLEOTIDE SEQUENCE [LARGE SCALE GENOMIC DNA]</scope>
    <source>
        <strain evidence="2">JXDWG</strain>
        <tissue evidence="2">Leaf</tissue>
    </source>
</reference>
<organism evidence="2 3">
    <name type="scientific">Stephania cephalantha</name>
    <dbReference type="NCBI Taxonomy" id="152367"/>
    <lineage>
        <taxon>Eukaryota</taxon>
        <taxon>Viridiplantae</taxon>
        <taxon>Streptophyta</taxon>
        <taxon>Embryophyta</taxon>
        <taxon>Tracheophyta</taxon>
        <taxon>Spermatophyta</taxon>
        <taxon>Magnoliopsida</taxon>
        <taxon>Ranunculales</taxon>
        <taxon>Menispermaceae</taxon>
        <taxon>Menispermoideae</taxon>
        <taxon>Cissampelideae</taxon>
        <taxon>Stephania</taxon>
    </lineage>
</organism>